<keyword evidence="3" id="KW-1185">Reference proteome</keyword>
<gene>
    <name evidence="2" type="ORF">SAMN06265221_105224</name>
</gene>
<evidence type="ECO:0000313" key="2">
    <source>
        <dbReference type="EMBL" id="SMO63918.1"/>
    </source>
</evidence>
<keyword evidence="1" id="KW-1133">Transmembrane helix</keyword>
<evidence type="ECO:0000256" key="1">
    <source>
        <dbReference type="SAM" id="Phobius"/>
    </source>
</evidence>
<accession>A0A521CWX2</accession>
<evidence type="ECO:0000313" key="3">
    <source>
        <dbReference type="Proteomes" id="UP000319014"/>
    </source>
</evidence>
<name>A0A521CWX2_9RHOB</name>
<dbReference type="AlphaFoldDB" id="A0A521CWX2"/>
<keyword evidence="1" id="KW-0812">Transmembrane</keyword>
<protein>
    <submittedName>
        <fullName evidence="2">Uncharacterized protein</fullName>
    </submittedName>
</protein>
<organism evidence="2 3">
    <name type="scientific">Paracoccus laeviglucosivorans</name>
    <dbReference type="NCBI Taxonomy" id="1197861"/>
    <lineage>
        <taxon>Bacteria</taxon>
        <taxon>Pseudomonadati</taxon>
        <taxon>Pseudomonadota</taxon>
        <taxon>Alphaproteobacteria</taxon>
        <taxon>Rhodobacterales</taxon>
        <taxon>Paracoccaceae</taxon>
        <taxon>Paracoccus</taxon>
    </lineage>
</organism>
<dbReference type="EMBL" id="FXTK01000005">
    <property type="protein sequence ID" value="SMO63918.1"/>
    <property type="molecule type" value="Genomic_DNA"/>
</dbReference>
<dbReference type="Proteomes" id="UP000319014">
    <property type="component" value="Unassembled WGS sequence"/>
</dbReference>
<feature type="transmembrane region" description="Helical" evidence="1">
    <location>
        <begin position="58"/>
        <end position="80"/>
    </location>
</feature>
<sequence>MSDLNLVALRRVQPEPFTNLKISDAAPDNRRLRLEDGMRSDRPTPRYDDDGDFDGPPIVGIGILLIAVVVSGAAAGWFLFSINWHAAFHGVASVIDWIAPTAAQAREEGMTQIVERLQP</sequence>
<reference evidence="2 3" key="1">
    <citation type="submission" date="2017-05" db="EMBL/GenBank/DDBJ databases">
        <authorList>
            <person name="Varghese N."/>
            <person name="Submissions S."/>
        </authorList>
    </citation>
    <scope>NUCLEOTIDE SEQUENCE [LARGE SCALE GENOMIC DNA]</scope>
    <source>
        <strain evidence="2 3">DSM 100094</strain>
    </source>
</reference>
<dbReference type="RefSeq" id="WP_142662759.1">
    <property type="nucleotide sequence ID" value="NZ_FXTK01000005.1"/>
</dbReference>
<proteinExistence type="predicted"/>
<keyword evidence="1" id="KW-0472">Membrane</keyword>